<dbReference type="Proteomes" id="UP000315750">
    <property type="component" value="Chromosome"/>
</dbReference>
<keyword evidence="2" id="KW-0732">Signal</keyword>
<reference evidence="3 4" key="1">
    <citation type="submission" date="2019-02" db="EMBL/GenBank/DDBJ databases">
        <title>Deep-cultivation of Planctomycetes and their phenomic and genomic characterization uncovers novel biology.</title>
        <authorList>
            <person name="Wiegand S."/>
            <person name="Jogler M."/>
            <person name="Boedeker C."/>
            <person name="Pinto D."/>
            <person name="Vollmers J."/>
            <person name="Rivas-Marin E."/>
            <person name="Kohn T."/>
            <person name="Peeters S.H."/>
            <person name="Heuer A."/>
            <person name="Rast P."/>
            <person name="Oberbeckmann S."/>
            <person name="Bunk B."/>
            <person name="Jeske O."/>
            <person name="Meyerdierks A."/>
            <person name="Storesund J.E."/>
            <person name="Kallscheuer N."/>
            <person name="Luecker S."/>
            <person name="Lage O.M."/>
            <person name="Pohl T."/>
            <person name="Merkel B.J."/>
            <person name="Hornburger P."/>
            <person name="Mueller R.-W."/>
            <person name="Bruemmer F."/>
            <person name="Labrenz M."/>
            <person name="Spormann A.M."/>
            <person name="Op den Camp H."/>
            <person name="Overmann J."/>
            <person name="Amann R."/>
            <person name="Jetten M.S.M."/>
            <person name="Mascher T."/>
            <person name="Medema M.H."/>
            <person name="Devos D.P."/>
            <person name="Kaster A.-K."/>
            <person name="Ovreas L."/>
            <person name="Rohde M."/>
            <person name="Galperin M.Y."/>
            <person name="Jogler C."/>
        </authorList>
    </citation>
    <scope>NUCLEOTIDE SEQUENCE [LARGE SCALE GENOMIC DNA]</scope>
    <source>
        <strain evidence="3 4">Pan181</strain>
    </source>
</reference>
<evidence type="ECO:0000313" key="4">
    <source>
        <dbReference type="Proteomes" id="UP000315750"/>
    </source>
</evidence>
<evidence type="ECO:0000256" key="1">
    <source>
        <dbReference type="SAM" id="MobiDB-lite"/>
    </source>
</evidence>
<gene>
    <name evidence="3" type="ORF">Pan181_41320</name>
</gene>
<evidence type="ECO:0000313" key="3">
    <source>
        <dbReference type="EMBL" id="QDU57909.1"/>
    </source>
</evidence>
<feature type="compositionally biased region" description="Basic and acidic residues" evidence="1">
    <location>
        <begin position="290"/>
        <end position="300"/>
    </location>
</feature>
<dbReference type="Pfam" id="PF07608">
    <property type="entry name" value="DUF1571"/>
    <property type="match status" value="1"/>
</dbReference>
<proteinExistence type="predicted"/>
<protein>
    <recommendedName>
        <fullName evidence="5">DUF1571 domain-containing protein</fullName>
    </recommendedName>
</protein>
<evidence type="ECO:0000256" key="2">
    <source>
        <dbReference type="SAM" id="SignalP"/>
    </source>
</evidence>
<dbReference type="EMBL" id="CP036278">
    <property type="protein sequence ID" value="QDU57909.1"/>
    <property type="molecule type" value="Genomic_DNA"/>
</dbReference>
<keyword evidence="4" id="KW-1185">Reference proteome</keyword>
<feature type="chain" id="PRO_5021798431" description="DUF1571 domain-containing protein" evidence="2">
    <location>
        <begin position="32"/>
        <end position="309"/>
    </location>
</feature>
<accession>A0A518AT49</accession>
<dbReference type="KEGG" id="amuc:Pan181_41320"/>
<feature type="region of interest" description="Disordered" evidence="1">
    <location>
        <begin position="285"/>
        <end position="309"/>
    </location>
</feature>
<feature type="signal peptide" evidence="2">
    <location>
        <begin position="1"/>
        <end position="31"/>
    </location>
</feature>
<sequence length="309" mass="36166" precursor="true">MVLRTHKIMLLRTFATFAAMLALASSSSLLAQEEEAKEEHAEKLASYVTPLTEPRTERQKHPLYPALKLAEESLQSINENVQDYTCNIVRRERIEGQLRSYEFMRAKVRHPQQSDETDVPFSVYLRFEKPASVEGREALYVEGEHAGKVFVRRGGQRMSYMSTYIKPDSPLAMRENRYPITDIGFKRMIERLVEVIENDIQYDECEVKYFEGAKVGDRKCTRIEVIHPVKRDHFTFYRAMVFVDDEDKLPVGYAAYYWPREEGGPPRLLEEYIYTDVKLNVGLTDEDFDRDNPDYEFSHENEEETAEDE</sequence>
<dbReference type="InterPro" id="IPR011465">
    <property type="entry name" value="DUF1571"/>
</dbReference>
<evidence type="ECO:0008006" key="5">
    <source>
        <dbReference type="Google" id="ProtNLM"/>
    </source>
</evidence>
<name>A0A518AT49_9BACT</name>
<organism evidence="3 4">
    <name type="scientific">Aeoliella mucimassa</name>
    <dbReference type="NCBI Taxonomy" id="2527972"/>
    <lineage>
        <taxon>Bacteria</taxon>
        <taxon>Pseudomonadati</taxon>
        <taxon>Planctomycetota</taxon>
        <taxon>Planctomycetia</taxon>
        <taxon>Pirellulales</taxon>
        <taxon>Lacipirellulaceae</taxon>
        <taxon>Aeoliella</taxon>
    </lineage>
</organism>
<dbReference type="AlphaFoldDB" id="A0A518AT49"/>